<dbReference type="RefSeq" id="WP_161340005.1">
    <property type="nucleotide sequence ID" value="NZ_JBHSDG010000003.1"/>
</dbReference>
<dbReference type="Proteomes" id="UP000445696">
    <property type="component" value="Unassembled WGS sequence"/>
</dbReference>
<dbReference type="Pfam" id="PF00226">
    <property type="entry name" value="DnaJ"/>
    <property type="match status" value="1"/>
</dbReference>
<dbReference type="SMART" id="SM00271">
    <property type="entry name" value="DnaJ"/>
    <property type="match status" value="1"/>
</dbReference>
<dbReference type="InterPro" id="IPR036869">
    <property type="entry name" value="J_dom_sf"/>
</dbReference>
<dbReference type="Gene3D" id="1.10.287.110">
    <property type="entry name" value="DnaJ domain"/>
    <property type="match status" value="1"/>
</dbReference>
<evidence type="ECO:0000313" key="3">
    <source>
        <dbReference type="Proteomes" id="UP000445696"/>
    </source>
</evidence>
<proteinExistence type="predicted"/>
<dbReference type="CDD" id="cd06257">
    <property type="entry name" value="DnaJ"/>
    <property type="match status" value="1"/>
</dbReference>
<dbReference type="PRINTS" id="PR00625">
    <property type="entry name" value="JDOMAIN"/>
</dbReference>
<evidence type="ECO:0000313" key="2">
    <source>
        <dbReference type="EMBL" id="MZR23545.1"/>
    </source>
</evidence>
<feature type="domain" description="J" evidence="1">
    <location>
        <begin position="136"/>
        <end position="193"/>
    </location>
</feature>
<dbReference type="AlphaFoldDB" id="A0A845MIQ7"/>
<name>A0A845MIQ7_9PROT</name>
<gene>
    <name evidence="2" type="ORF">GQF03_14495</name>
</gene>
<dbReference type="SUPFAM" id="SSF46565">
    <property type="entry name" value="Chaperone J-domain"/>
    <property type="match status" value="1"/>
</dbReference>
<accession>A0A845MIQ7</accession>
<protein>
    <submittedName>
        <fullName evidence="2">DnaJ domain-containing protein</fullName>
    </submittedName>
</protein>
<dbReference type="EMBL" id="WTVA01000015">
    <property type="protein sequence ID" value="MZR23545.1"/>
    <property type="molecule type" value="Genomic_DNA"/>
</dbReference>
<dbReference type="InterPro" id="IPR001623">
    <property type="entry name" value="DnaJ_domain"/>
</dbReference>
<dbReference type="OrthoDB" id="9786294at2"/>
<evidence type="ECO:0000259" key="1">
    <source>
        <dbReference type="PROSITE" id="PS50076"/>
    </source>
</evidence>
<reference evidence="2 3" key="1">
    <citation type="journal article" date="2014" name="Int. J. Syst. Evol. Microbiol.">
        <title>Sneathiella chungangensis sp. nov., isolated from a marine sand, and emended description of the genus Sneathiella.</title>
        <authorList>
            <person name="Siamphan C."/>
            <person name="Kim H."/>
            <person name="Lee J.S."/>
            <person name="Kim W."/>
        </authorList>
    </citation>
    <scope>NUCLEOTIDE SEQUENCE [LARGE SCALE GENOMIC DNA]</scope>
    <source>
        <strain evidence="2 3">KCTC 32476</strain>
    </source>
</reference>
<dbReference type="PROSITE" id="PS50076">
    <property type="entry name" value="DNAJ_2"/>
    <property type="match status" value="1"/>
</dbReference>
<comment type="caution">
    <text evidence="2">The sequence shown here is derived from an EMBL/GenBank/DDBJ whole genome shotgun (WGS) entry which is preliminary data.</text>
</comment>
<keyword evidence="3" id="KW-1185">Reference proteome</keyword>
<sequence>MSKKREIPLGDAATNARQCEHPDCFEGGEYRAPKSRLLDRGSPDDYQWFCLAHIREFNKSWNFFDGMTDEEVLRYKDEDITGHRPTWKLGSRTASPRKDTRYQDPFNFREEMGGDDHAANGNGSNGKVAIDPKEREALAILNLQPGSTLEEIKRRHKELAKKYHPDIRGGDKKAEEILKNINQAYTHLRTCGNS</sequence>
<organism evidence="2 3">
    <name type="scientific">Sneathiella chungangensis</name>
    <dbReference type="NCBI Taxonomy" id="1418234"/>
    <lineage>
        <taxon>Bacteria</taxon>
        <taxon>Pseudomonadati</taxon>
        <taxon>Pseudomonadota</taxon>
        <taxon>Alphaproteobacteria</taxon>
        <taxon>Sneathiellales</taxon>
        <taxon>Sneathiellaceae</taxon>
        <taxon>Sneathiella</taxon>
    </lineage>
</organism>